<proteinExistence type="predicted"/>
<sequence>MVDMVDQWELESHALEAIFVELNLGEDLDQWPALDADTKKRIQKAARAISSLGWVRYKVNGNYLGKQRKWRVFLAIHGGLPTKKVAWLISEVSRFGSDESFYGQLLALVFRRGDRFAAALTRELIQQAGDGVCMYLALDLRYRLDLDTEFTPGFAAIWASYMNWRSEESTTEELGLVLKCALELFTLACTAPGDNESFVGTAKILVAREIISAEVVIPLVIQNLSVVSRPLDRRRVWETIAELNISESEIRVNYRSFLPALSAGDGGSFYEQLIPRLLDPADDGDARLLHVVFAAMQTTTKKARKQLIGWLINRRAPLDKVLSTQVLEILAEQDPRDEFAKERVKLEKSWGVTTPVSEASGAELIPWTQAPELWTIEPFLPDDTNDDAQLLIETLGKQSVPTGTNVHIDQALALIQRMEQSDAGSAALICAGMPKSSGWDANAFAEWGRGEMGETYHFSKNFEWKMLYRIKEVPLLLSTPRDVSLVINLDDFIAKLESYGNRAAIFVDVRLAVTRLDIWYPDHASPSQEQLDRLSQVQAVFFEEAKSEDVASLSVSEWVLHALEEEPGSTQGYWAMWNFPAGGAKVLDHSDTQYATNLAQPWDSAMASAVFSAFSSQYSEYVQLAEESVAEGYARGLLLPGVVDVQLLEKTESGQIAGMVNIAEALLNLVFEEDMLAVAWLLLRDIVDYSAGDARMASGLKRVLEVMDDLAPSVFTQEGVPDEAKDIAGIRKIAQRSGSAAAVKIARKIVAQVSEDQAEESFPPLPAAHGWWAGRNPGIPVVEDNDQEDWMNRTSISRQRLETKMREMILTDSWETKNRLTSIARSVEPVAFAQVAAGVISEMGSDSIQFARWITHAFQQYDDGSSAGPQGVVSRSWPTTRYLLAWVGQQPKALRETRLFLDVALLQAPEVVQAVADGQADARELDLPGLDLLEGKSEKIASKVAYLKAWLKI</sequence>
<gene>
    <name evidence="1" type="ORF">ccrud_12920</name>
</gene>
<name>A0A172QWK9_9CORY</name>
<accession>A0A172QWK9</accession>
<dbReference type="OrthoDB" id="3245799at2"/>
<dbReference type="Proteomes" id="UP000076929">
    <property type="component" value="Chromosome"/>
</dbReference>
<protein>
    <submittedName>
        <fullName evidence="1">Uncharacterized protein</fullName>
    </submittedName>
</protein>
<dbReference type="KEGG" id="ccjz:ccrud_12920"/>
<keyword evidence="2" id="KW-1185">Reference proteome</keyword>
<evidence type="ECO:0000313" key="2">
    <source>
        <dbReference type="Proteomes" id="UP000076929"/>
    </source>
</evidence>
<dbReference type="RefSeq" id="WP_066568629.1">
    <property type="nucleotide sequence ID" value="NZ_CP015622.1"/>
</dbReference>
<reference evidence="1 2" key="1">
    <citation type="submission" date="2016-05" db="EMBL/GenBank/DDBJ databases">
        <title>Complete genome sequence of Corynebacterium crudilactis, a new Corynebacterium species isolated from raw cow's milk.</title>
        <authorList>
            <person name="Christian R."/>
            <person name="Zimmermann J."/>
            <person name="Lipski A."/>
            <person name="Kalinowski J."/>
        </authorList>
    </citation>
    <scope>NUCLEOTIDE SEQUENCE [LARGE SCALE GENOMIC DNA]</scope>
    <source>
        <strain evidence="1 2">JZ16</strain>
    </source>
</reference>
<dbReference type="EMBL" id="CP015622">
    <property type="protein sequence ID" value="ANE05010.1"/>
    <property type="molecule type" value="Genomic_DNA"/>
</dbReference>
<organism evidence="1 2">
    <name type="scientific">Corynebacterium crudilactis</name>
    <dbReference type="NCBI Taxonomy" id="1652495"/>
    <lineage>
        <taxon>Bacteria</taxon>
        <taxon>Bacillati</taxon>
        <taxon>Actinomycetota</taxon>
        <taxon>Actinomycetes</taxon>
        <taxon>Mycobacteriales</taxon>
        <taxon>Corynebacteriaceae</taxon>
        <taxon>Corynebacterium</taxon>
    </lineage>
</organism>
<evidence type="ECO:0000313" key="1">
    <source>
        <dbReference type="EMBL" id="ANE05010.1"/>
    </source>
</evidence>
<dbReference type="AlphaFoldDB" id="A0A172QWK9"/>